<gene>
    <name evidence="2" type="ORF">GWK36_02640</name>
</gene>
<reference evidence="3" key="1">
    <citation type="submission" date="2020-01" db="EMBL/GenBank/DDBJ databases">
        <title>Caldichromatium gen. nov., sp. nov., a thermophilic purple sulfur bacterium member of the family Chromatiaceae isolated from Nakabusa hot spring, Japan.</title>
        <authorList>
            <person name="Saini M.K."/>
            <person name="Hanada S."/>
            <person name="Tank M."/>
        </authorList>
    </citation>
    <scope>NUCLEOTIDE SEQUENCE [LARGE SCALE GENOMIC DNA]</scope>
    <source>
        <strain evidence="3">No.7</strain>
    </source>
</reference>
<evidence type="ECO:0000259" key="1">
    <source>
        <dbReference type="Pfam" id="PF05618"/>
    </source>
</evidence>
<dbReference type="SUPFAM" id="SSF50630">
    <property type="entry name" value="Acid proteases"/>
    <property type="match status" value="1"/>
</dbReference>
<organism evidence="2 3">
    <name type="scientific">Caldichromatium japonicum</name>
    <dbReference type="NCBI Taxonomy" id="2699430"/>
    <lineage>
        <taxon>Bacteria</taxon>
        <taxon>Pseudomonadati</taxon>
        <taxon>Pseudomonadota</taxon>
        <taxon>Gammaproteobacteria</taxon>
        <taxon>Chromatiales</taxon>
        <taxon>Chromatiaceae</taxon>
        <taxon>Caldichromatium</taxon>
    </lineage>
</organism>
<feature type="domain" description="Retropepsin-like aspartic endopeptidase" evidence="1">
    <location>
        <begin position="26"/>
        <end position="159"/>
    </location>
</feature>
<protein>
    <submittedName>
        <fullName evidence="2">ATP-dependent zinc protease</fullName>
    </submittedName>
</protein>
<dbReference type="GO" id="GO:0006508">
    <property type="term" value="P:proteolysis"/>
    <property type="evidence" value="ECO:0007669"/>
    <property type="project" value="UniProtKB-KW"/>
</dbReference>
<dbReference type="PANTHER" id="PTHR38037">
    <property type="entry name" value="ZN_PROTEASE DOMAIN-CONTAINING PROTEIN"/>
    <property type="match status" value="1"/>
</dbReference>
<dbReference type="GO" id="GO:0008233">
    <property type="term" value="F:peptidase activity"/>
    <property type="evidence" value="ECO:0007669"/>
    <property type="project" value="UniProtKB-KW"/>
</dbReference>
<keyword evidence="3" id="KW-1185">Reference proteome</keyword>
<evidence type="ECO:0000313" key="3">
    <source>
        <dbReference type="Proteomes" id="UP000502699"/>
    </source>
</evidence>
<dbReference type="AlphaFoldDB" id="A0A6G7VAZ6"/>
<dbReference type="EMBL" id="CP048029">
    <property type="protein sequence ID" value="QIK37080.1"/>
    <property type="molecule type" value="Genomic_DNA"/>
</dbReference>
<proteinExistence type="predicted"/>
<evidence type="ECO:0000313" key="2">
    <source>
        <dbReference type="EMBL" id="QIK37080.1"/>
    </source>
</evidence>
<dbReference type="RefSeq" id="WP_166269849.1">
    <property type="nucleotide sequence ID" value="NZ_CP048029.1"/>
</dbReference>
<dbReference type="Gene3D" id="2.40.70.10">
    <property type="entry name" value="Acid Proteases"/>
    <property type="match status" value="1"/>
</dbReference>
<dbReference type="InterPro" id="IPR021109">
    <property type="entry name" value="Peptidase_aspartic_dom_sf"/>
</dbReference>
<accession>A0A6G7VAZ6</accession>
<keyword evidence="2" id="KW-0378">Hydrolase</keyword>
<dbReference type="InterPro" id="IPR008503">
    <property type="entry name" value="Asp_endopeptidase"/>
</dbReference>
<dbReference type="Proteomes" id="UP000502699">
    <property type="component" value="Chromosome"/>
</dbReference>
<sequence>MVAEALHSPTEDKDSERPPGARPLLLGWREWLALPDLALPAIKAKVDTGARTSTLHAFYVDPFRRAGQRYIRFGVHPLQGRTDLVVHCEASVLDRRLVSDSGGHREERYVIATLLVLADQRWTIELTLTNRETMRFRMLLGRCAIRGRAWVDPGSSFLTARIEHPWEVYAQAIR</sequence>
<name>A0A6G7VAZ6_9GAMM</name>
<keyword evidence="2" id="KW-0645">Protease</keyword>
<dbReference type="PANTHER" id="PTHR38037:SF1">
    <property type="entry name" value="ATP-DEPENDENT ZINC PROTEASE DOMAIN-CONTAINING PROTEIN-RELATED"/>
    <property type="match status" value="1"/>
</dbReference>
<dbReference type="Pfam" id="PF05618">
    <property type="entry name" value="Zn_protease"/>
    <property type="match status" value="1"/>
</dbReference>
<dbReference type="KEGG" id="cjap:GWK36_02640"/>